<dbReference type="Pfam" id="PF00887">
    <property type="entry name" value="ACBP"/>
    <property type="match status" value="1"/>
</dbReference>
<feature type="domain" description="ACB" evidence="2">
    <location>
        <begin position="3"/>
        <end position="87"/>
    </location>
</feature>
<proteinExistence type="predicted"/>
<dbReference type="Proteomes" id="UP000075615">
    <property type="component" value="Unassembled WGS sequence"/>
</dbReference>
<dbReference type="InterPro" id="IPR000582">
    <property type="entry name" value="Acyl-CoA-binding_protein"/>
</dbReference>
<dbReference type="AlphaFoldDB" id="A0A150WYI7"/>
<protein>
    <submittedName>
        <fullName evidence="3">Acyl-CoA-binding protein</fullName>
    </submittedName>
</protein>
<evidence type="ECO:0000313" key="4">
    <source>
        <dbReference type="Proteomes" id="UP000075615"/>
    </source>
</evidence>
<dbReference type="GO" id="GO:0000062">
    <property type="term" value="F:fatty-acyl-CoA binding"/>
    <property type="evidence" value="ECO:0007669"/>
    <property type="project" value="InterPro"/>
</dbReference>
<reference evidence="3 4" key="1">
    <citation type="submission" date="2016-01" db="EMBL/GenBank/DDBJ databases">
        <title>Genome sequencing of Roseivirga echinicomitans KMM 6058.</title>
        <authorList>
            <person name="Selvaratnam C."/>
            <person name="Thevarajoo S."/>
            <person name="Goh K.M."/>
            <person name="Ee R."/>
            <person name="Chan K.-G."/>
            <person name="Chong C.S."/>
        </authorList>
    </citation>
    <scope>NUCLEOTIDE SEQUENCE [LARGE SCALE GENOMIC DNA]</scope>
    <source>
        <strain evidence="3 4">KMM 6058</strain>
    </source>
</reference>
<evidence type="ECO:0000259" key="2">
    <source>
        <dbReference type="PROSITE" id="PS51228"/>
    </source>
</evidence>
<organism evidence="3 4">
    <name type="scientific">Roseivirga echinicomitans</name>
    <dbReference type="NCBI Taxonomy" id="296218"/>
    <lineage>
        <taxon>Bacteria</taxon>
        <taxon>Pseudomonadati</taxon>
        <taxon>Bacteroidota</taxon>
        <taxon>Cytophagia</taxon>
        <taxon>Cytophagales</taxon>
        <taxon>Roseivirgaceae</taxon>
        <taxon>Roseivirga</taxon>
    </lineage>
</organism>
<dbReference type="Gene3D" id="1.20.80.10">
    <property type="match status" value="1"/>
</dbReference>
<dbReference type="EMBL" id="LRDB01000053">
    <property type="protein sequence ID" value="KYG71551.1"/>
    <property type="molecule type" value="Genomic_DNA"/>
</dbReference>
<comment type="caution">
    <text evidence="3">The sequence shown here is derived from an EMBL/GenBank/DDBJ whole genome shotgun (WGS) entry which is preliminary data.</text>
</comment>
<dbReference type="InterPro" id="IPR035984">
    <property type="entry name" value="Acyl-CoA-binding_sf"/>
</dbReference>
<dbReference type="PROSITE" id="PS00880">
    <property type="entry name" value="ACB_1"/>
    <property type="match status" value="1"/>
</dbReference>
<dbReference type="PANTHER" id="PTHR23310:SF62">
    <property type="entry name" value="ACYL-COA BINDING PROTEIN 1, ISOFORM A"/>
    <property type="match status" value="1"/>
</dbReference>
<keyword evidence="1" id="KW-0446">Lipid-binding</keyword>
<dbReference type="PRINTS" id="PR00689">
    <property type="entry name" value="ACOABINDINGP"/>
</dbReference>
<dbReference type="GO" id="GO:0006631">
    <property type="term" value="P:fatty acid metabolic process"/>
    <property type="evidence" value="ECO:0007669"/>
    <property type="project" value="TreeGrafter"/>
</dbReference>
<gene>
    <name evidence="3" type="ORF">AWN68_12465</name>
</gene>
<dbReference type="PANTHER" id="PTHR23310">
    <property type="entry name" value="ACYL-COA-BINDING PROTEIN, ACBP"/>
    <property type="match status" value="1"/>
</dbReference>
<dbReference type="PROSITE" id="PS51228">
    <property type="entry name" value="ACB_2"/>
    <property type="match status" value="1"/>
</dbReference>
<accession>A0A150WYI7</accession>
<dbReference type="SUPFAM" id="SSF47027">
    <property type="entry name" value="Acyl-CoA binding protein"/>
    <property type="match status" value="1"/>
</dbReference>
<dbReference type="RefSeq" id="WP_068419262.1">
    <property type="nucleotide sequence ID" value="NZ_LRDB01000053.1"/>
</dbReference>
<dbReference type="OrthoDB" id="981216at2"/>
<dbReference type="InterPro" id="IPR014352">
    <property type="entry name" value="FERM/acyl-CoA-bd_prot_sf"/>
</dbReference>
<evidence type="ECO:0000256" key="1">
    <source>
        <dbReference type="ARBA" id="ARBA00023121"/>
    </source>
</evidence>
<evidence type="ECO:0000313" key="3">
    <source>
        <dbReference type="EMBL" id="KYG71551.1"/>
    </source>
</evidence>
<dbReference type="STRING" id="296218.AWN68_12465"/>
<keyword evidence="4" id="KW-1185">Reference proteome</keyword>
<name>A0A150WYI7_9BACT</name>
<dbReference type="InterPro" id="IPR022408">
    <property type="entry name" value="Acyl-CoA-binding_prot_CS"/>
</dbReference>
<sequence length="87" mass="9775">MESSEAFQNALKTVDTLTQRPSNEQLLNLYALYKQATHGDNDTDRPGGFDFKAAAKYNAWEKIKGQSKEEAMKAYIDLVSELKSAEN</sequence>